<dbReference type="EMBL" id="FCOJ02000013">
    <property type="protein sequence ID" value="SAK57456.1"/>
    <property type="molecule type" value="Genomic_DNA"/>
</dbReference>
<protein>
    <submittedName>
        <fullName evidence="1">Uncharacterized protein</fullName>
    </submittedName>
</protein>
<evidence type="ECO:0000313" key="2">
    <source>
        <dbReference type="Proteomes" id="UP000054596"/>
    </source>
</evidence>
<name>A0A158AIK9_9BURK</name>
<dbReference type="STRING" id="1777143.AWB82_02394"/>
<organism evidence="1 2">
    <name type="scientific">Caballeronia glebae</name>
    <dbReference type="NCBI Taxonomy" id="1777143"/>
    <lineage>
        <taxon>Bacteria</taxon>
        <taxon>Pseudomonadati</taxon>
        <taxon>Pseudomonadota</taxon>
        <taxon>Betaproteobacteria</taxon>
        <taxon>Burkholderiales</taxon>
        <taxon>Burkholderiaceae</taxon>
        <taxon>Caballeronia</taxon>
    </lineage>
</organism>
<dbReference type="OrthoDB" id="9135467at2"/>
<keyword evidence="2" id="KW-1185">Reference proteome</keyword>
<gene>
    <name evidence="1" type="ORF">AWB82_02394</name>
</gene>
<accession>A0A158AIK9</accession>
<sequence length="82" mass="8311">MTTLPVLCGSLVIESDIRSTGVGRRGASAELMCMPFGHAFQSDHADAFDANARGVPTDSAAVVCVGAFTGARVGRLAAPTCA</sequence>
<evidence type="ECO:0000313" key="1">
    <source>
        <dbReference type="EMBL" id="SAK57456.1"/>
    </source>
</evidence>
<reference evidence="1" key="1">
    <citation type="submission" date="2016-01" db="EMBL/GenBank/DDBJ databases">
        <authorList>
            <person name="Peeters C."/>
        </authorList>
    </citation>
    <scope>NUCLEOTIDE SEQUENCE [LARGE SCALE GENOMIC DNA]</scope>
    <source>
        <strain evidence="1">LMG 29325</strain>
    </source>
</reference>
<dbReference type="RefSeq" id="WP_143756705.1">
    <property type="nucleotide sequence ID" value="NZ_FCOJ02000013.1"/>
</dbReference>
<comment type="caution">
    <text evidence="1">The sequence shown here is derived from an EMBL/GenBank/DDBJ whole genome shotgun (WGS) entry which is preliminary data.</text>
</comment>
<dbReference type="AlphaFoldDB" id="A0A158AIK9"/>
<proteinExistence type="predicted"/>
<dbReference type="Proteomes" id="UP000054596">
    <property type="component" value="Unassembled WGS sequence"/>
</dbReference>